<evidence type="ECO:0000256" key="3">
    <source>
        <dbReference type="ARBA" id="ARBA00023125"/>
    </source>
</evidence>
<gene>
    <name evidence="10" type="primary">LOC108616543</name>
</gene>
<reference evidence="9" key="1">
    <citation type="journal article" date="1997" name="Nucleic Acids Res.">
        <title>tRNAscan-SE: a program for improved detection of transfer RNA genes in genomic sequence.</title>
        <authorList>
            <person name="Lowe T.M."/>
            <person name="Eddy S.R."/>
        </authorList>
    </citation>
    <scope>NUCLEOTIDE SEQUENCE [LARGE SCALE GENOMIC DNA]</scope>
</reference>
<dbReference type="Pfam" id="PF07527">
    <property type="entry name" value="Hairy_orange"/>
    <property type="match status" value="1"/>
</dbReference>
<dbReference type="Proteomes" id="UP000694904">
    <property type="component" value="Chromosome 5"/>
</dbReference>
<proteinExistence type="predicted"/>
<evidence type="ECO:0000256" key="6">
    <source>
        <dbReference type="SAM" id="MobiDB-lite"/>
    </source>
</evidence>
<dbReference type="Gene3D" id="4.10.280.10">
    <property type="entry name" value="Helix-loop-helix DNA-binding domain"/>
    <property type="match status" value="1"/>
</dbReference>
<accession>A0ABM1PJB8</accession>
<keyword evidence="9" id="KW-1185">Reference proteome</keyword>
<evidence type="ECO:0000313" key="9">
    <source>
        <dbReference type="Proteomes" id="UP000694904"/>
    </source>
</evidence>
<evidence type="ECO:0000256" key="1">
    <source>
        <dbReference type="ARBA" id="ARBA00004123"/>
    </source>
</evidence>
<keyword evidence="5" id="KW-0539">Nucleus</keyword>
<feature type="compositionally biased region" description="Polar residues" evidence="6">
    <location>
        <begin position="21"/>
        <end position="34"/>
    </location>
</feature>
<feature type="domain" description="BHLH" evidence="7">
    <location>
        <begin position="40"/>
        <end position="97"/>
    </location>
</feature>
<dbReference type="InterPro" id="IPR003650">
    <property type="entry name" value="Orange_dom"/>
</dbReference>
<dbReference type="GeneID" id="108616543"/>
<feature type="region of interest" description="Disordered" evidence="6">
    <location>
        <begin position="323"/>
        <end position="353"/>
    </location>
</feature>
<dbReference type="CDD" id="cd18913">
    <property type="entry name" value="bHLH-O_hairy_like"/>
    <property type="match status" value="1"/>
</dbReference>
<name>A0ABM1PJB8_DROAR</name>
<feature type="compositionally biased region" description="Low complexity" evidence="6">
    <location>
        <begin position="323"/>
        <end position="341"/>
    </location>
</feature>
<dbReference type="SMART" id="SM00353">
    <property type="entry name" value="HLH"/>
    <property type="match status" value="1"/>
</dbReference>
<evidence type="ECO:0000256" key="5">
    <source>
        <dbReference type="ARBA" id="ARBA00023242"/>
    </source>
</evidence>
<dbReference type="RefSeq" id="XP_017867304.1">
    <property type="nucleotide sequence ID" value="XM_018011815.1"/>
</dbReference>
<keyword evidence="2" id="KW-0805">Transcription regulation</keyword>
<dbReference type="PANTHER" id="PTHR10985">
    <property type="entry name" value="BASIC HELIX-LOOP-HELIX TRANSCRIPTION FACTOR, HES-RELATED"/>
    <property type="match status" value="1"/>
</dbReference>
<feature type="domain" description="Orange" evidence="8">
    <location>
        <begin position="116"/>
        <end position="149"/>
    </location>
</feature>
<dbReference type="InterPro" id="IPR050370">
    <property type="entry name" value="HES_HEY"/>
</dbReference>
<dbReference type="SUPFAM" id="SSF158457">
    <property type="entry name" value="Orange domain-like"/>
    <property type="match status" value="1"/>
</dbReference>
<organism evidence="9 10">
    <name type="scientific">Drosophila arizonae</name>
    <name type="common">Fruit fly</name>
    <dbReference type="NCBI Taxonomy" id="7263"/>
    <lineage>
        <taxon>Eukaryota</taxon>
        <taxon>Metazoa</taxon>
        <taxon>Ecdysozoa</taxon>
        <taxon>Arthropoda</taxon>
        <taxon>Hexapoda</taxon>
        <taxon>Insecta</taxon>
        <taxon>Pterygota</taxon>
        <taxon>Neoptera</taxon>
        <taxon>Endopterygota</taxon>
        <taxon>Diptera</taxon>
        <taxon>Brachycera</taxon>
        <taxon>Muscomorpha</taxon>
        <taxon>Ephydroidea</taxon>
        <taxon>Drosophilidae</taxon>
        <taxon>Drosophila</taxon>
    </lineage>
</organism>
<feature type="region of interest" description="Disordered" evidence="6">
    <location>
        <begin position="21"/>
        <end position="45"/>
    </location>
</feature>
<keyword evidence="3" id="KW-0238">DNA-binding</keyword>
<dbReference type="Pfam" id="PF00010">
    <property type="entry name" value="HLH"/>
    <property type="match status" value="1"/>
</dbReference>
<protein>
    <submittedName>
        <fullName evidence="10">Protein deadpan</fullName>
    </submittedName>
</protein>
<evidence type="ECO:0000256" key="4">
    <source>
        <dbReference type="ARBA" id="ARBA00023163"/>
    </source>
</evidence>
<dbReference type="SUPFAM" id="SSF47459">
    <property type="entry name" value="HLH, helix-loop-helix DNA-binding domain"/>
    <property type="match status" value="1"/>
</dbReference>
<dbReference type="PROSITE" id="PS51054">
    <property type="entry name" value="ORANGE"/>
    <property type="match status" value="1"/>
</dbReference>
<comment type="subcellular location">
    <subcellularLocation>
        <location evidence="1">Nucleus</location>
    </subcellularLocation>
</comment>
<feature type="compositionally biased region" description="Low complexity" evidence="6">
    <location>
        <begin position="394"/>
        <end position="420"/>
    </location>
</feature>
<reference evidence="9" key="2">
    <citation type="journal article" date="2016" name="G3 (Bethesda)">
        <title>Genome Evolution in Three Species of Cactophilic Drosophila.</title>
        <authorList>
            <person name="Sanchez-Flores A."/>
            <person name="Penazola F."/>
            <person name="Carpinteyro-Ponce J."/>
            <person name="Nazario-Yepiz N."/>
            <person name="Abreu-Goodger C."/>
            <person name="Machado C.A."/>
            <person name="Markow T.A."/>
        </authorList>
    </citation>
    <scope>NUCLEOTIDE SEQUENCE [LARGE SCALE GENOMIC DNA]</scope>
</reference>
<dbReference type="SMART" id="SM00511">
    <property type="entry name" value="ORANGE"/>
    <property type="match status" value="1"/>
</dbReference>
<dbReference type="InterPro" id="IPR011598">
    <property type="entry name" value="bHLH_dom"/>
</dbReference>
<evidence type="ECO:0000259" key="7">
    <source>
        <dbReference type="PROSITE" id="PS50888"/>
    </source>
</evidence>
<feature type="compositionally biased region" description="Polar residues" evidence="6">
    <location>
        <begin position="464"/>
        <end position="473"/>
    </location>
</feature>
<sequence length="473" mass="50005">MDYKNDLNSDDDFDCSNGYSDSFGSNGRMSNPNGLSKAELRKTNKPIMEKRRRARINHCLNELKSLILEAMKKDPARHTKLEKADILEMTVKHLQSVQRQQLNMAIQTDPGVVHKFKTGFVECAEEVNRYVSQMEGIEPGVRQRLSAHLNNCANSLEQIGSMSNFNSGYRGQLPPTMFPGATAAAAAAAPLFPPLPQDLNNNNSSSNSSRDGITPAAPAIQMGGLHLIPSRLPSGEFALIMPNTATAGTTAPAPAPFVWPPGAAVNAASAALASIANPTHLNDYAQSFRLSAFNKPAAPVQTQLQAAVAGVGAGAAVVNGAAKNTASSPPLSPISSISSQSHGDESRAASPASAAQAELLLAKQHSFAGVFSTPPPTSAETSFNSSGSLNLSAASHDTSGSLCNNNSSSRLQQQQVSSTSGQETGSMKREREREVEPEREQADSSDCSLSDEPSSKKFLAAASEKSSSAWRPW</sequence>
<keyword evidence="4" id="KW-0804">Transcription</keyword>
<feature type="region of interest" description="Disordered" evidence="6">
    <location>
        <begin position="394"/>
        <end position="473"/>
    </location>
</feature>
<evidence type="ECO:0000256" key="2">
    <source>
        <dbReference type="ARBA" id="ARBA00023015"/>
    </source>
</evidence>
<feature type="compositionally biased region" description="Basic and acidic residues" evidence="6">
    <location>
        <begin position="426"/>
        <end position="442"/>
    </location>
</feature>
<dbReference type="PROSITE" id="PS50888">
    <property type="entry name" value="BHLH"/>
    <property type="match status" value="1"/>
</dbReference>
<evidence type="ECO:0000259" key="8">
    <source>
        <dbReference type="PROSITE" id="PS51054"/>
    </source>
</evidence>
<dbReference type="Gene3D" id="6.10.250.980">
    <property type="match status" value="1"/>
</dbReference>
<dbReference type="InterPro" id="IPR036638">
    <property type="entry name" value="HLH_DNA-bd_sf"/>
</dbReference>
<evidence type="ECO:0000313" key="10">
    <source>
        <dbReference type="RefSeq" id="XP_017867304.1"/>
    </source>
</evidence>
<reference evidence="10" key="3">
    <citation type="submission" date="2025-08" db="UniProtKB">
        <authorList>
            <consortium name="RefSeq"/>
        </authorList>
    </citation>
    <scope>IDENTIFICATION</scope>
    <source>
        <tissue evidence="10">Whole organism</tissue>
    </source>
</reference>